<dbReference type="EMBL" id="CP019937">
    <property type="protein sequence ID" value="ARO15130.1"/>
    <property type="molecule type" value="Genomic_DNA"/>
</dbReference>
<dbReference type="AlphaFoldDB" id="A0A1W6P1C9"/>
<reference evidence="1 2" key="1">
    <citation type="submission" date="2017-02" db="EMBL/GenBank/DDBJ databases">
        <title>Ketogulonicigenium robustum SPU B003 Genome sequencing and assembly.</title>
        <authorList>
            <person name="Li Y."/>
            <person name="Liu L."/>
            <person name="Wang C."/>
            <person name="Zhang M."/>
            <person name="Zhang T."/>
            <person name="Zhang Y."/>
        </authorList>
    </citation>
    <scope>NUCLEOTIDE SEQUENCE [LARGE SCALE GENOMIC DNA]</scope>
    <source>
        <strain evidence="1 2">SPU_B003</strain>
    </source>
</reference>
<evidence type="ECO:0000313" key="1">
    <source>
        <dbReference type="EMBL" id="ARO15130.1"/>
    </source>
</evidence>
<accession>A0A1W6P1C9</accession>
<gene>
    <name evidence="1" type="ORF">BVG79_01786</name>
</gene>
<keyword evidence="2" id="KW-1185">Reference proteome</keyword>
<evidence type="ECO:0000313" key="2">
    <source>
        <dbReference type="Proteomes" id="UP000242447"/>
    </source>
</evidence>
<sequence>MRYQYGAAWPRFTVCDRVQHAALLSHRISIAPETLSAPRRKGKAAL</sequence>
<organism evidence="1 2">
    <name type="scientific">Ketogulonicigenium robustum</name>
    <dbReference type="NCBI Taxonomy" id="92947"/>
    <lineage>
        <taxon>Bacteria</taxon>
        <taxon>Pseudomonadati</taxon>
        <taxon>Pseudomonadota</taxon>
        <taxon>Alphaproteobacteria</taxon>
        <taxon>Rhodobacterales</taxon>
        <taxon>Roseobacteraceae</taxon>
        <taxon>Ketogulonicigenium</taxon>
    </lineage>
</organism>
<dbReference type="Proteomes" id="UP000242447">
    <property type="component" value="Chromosome"/>
</dbReference>
<name>A0A1W6P1C9_9RHOB</name>
<dbReference type="KEGG" id="kro:BVG79_01786"/>
<proteinExistence type="predicted"/>
<dbReference type="STRING" id="92947.BVG79_01786"/>
<protein>
    <submittedName>
        <fullName evidence="1">Uncharacterized protein</fullName>
    </submittedName>
</protein>